<name>F4GFN3_ALIDK</name>
<reference evidence="1 2" key="1">
    <citation type="journal article" date="2011" name="J. Bacteriol.">
        <title>Genome Sequences of Alicycliphilus denitrificans Strains BC and K601T.</title>
        <authorList>
            <person name="Oosterkamp M.J."/>
            <person name="Veuskens T."/>
            <person name="Plugge C.M."/>
            <person name="Langenhoff A.A."/>
            <person name="Gerritse J."/>
            <person name="van Berkel W.J."/>
            <person name="Pieper D.H."/>
            <person name="Junca H."/>
            <person name="Goodwin L.A."/>
            <person name="Daligault H.E."/>
            <person name="Bruce D.C."/>
            <person name="Detter J.C."/>
            <person name="Tapia R."/>
            <person name="Han C.S."/>
            <person name="Land M.L."/>
            <person name="Hauser L.J."/>
            <person name="Smidt H."/>
            <person name="Stams A.J."/>
        </authorList>
    </citation>
    <scope>NUCLEOTIDE SEQUENCE [LARGE SCALE GENOMIC DNA]</scope>
    <source>
        <strain evidence="2">DSM 14773 / CIP 107495 / K601</strain>
    </source>
</reference>
<dbReference type="AlphaFoldDB" id="F4GFN3"/>
<evidence type="ECO:0008006" key="3">
    <source>
        <dbReference type="Google" id="ProtNLM"/>
    </source>
</evidence>
<gene>
    <name evidence="1" type="ordered locus">Alide2_2692</name>
</gene>
<dbReference type="STRING" id="596154.Alide2_2692"/>
<dbReference type="OrthoDB" id="8910173at2"/>
<evidence type="ECO:0000313" key="1">
    <source>
        <dbReference type="EMBL" id="AEB85048.1"/>
    </source>
</evidence>
<reference evidence="1 2" key="2">
    <citation type="submission" date="2011-04" db="EMBL/GenBank/DDBJ databases">
        <title>Complete sequence of chromosome of Alicycliphilus denitrificans K601.</title>
        <authorList>
            <consortium name="US DOE Joint Genome Institute"/>
            <person name="Lucas S."/>
            <person name="Han J."/>
            <person name="Lapidus A."/>
            <person name="Cheng J.-F."/>
            <person name="Goodwin L."/>
            <person name="Pitluck S."/>
            <person name="Peters L."/>
            <person name="Zeytun A."/>
            <person name="Detter J.C."/>
            <person name="Han C."/>
            <person name="Tapia R."/>
            <person name="Land M."/>
            <person name="Hauser L."/>
            <person name="Kyrpides N."/>
            <person name="Ivanova N."/>
            <person name="Mikhailova N."/>
            <person name="Pagani I."/>
            <person name="Oosterkamp M."/>
            <person name="Pieper D."/>
            <person name="van Berkel W."/>
            <person name="Langenhoff A."/>
            <person name="Smidt H."/>
            <person name="Stams A."/>
            <person name="Woyke T."/>
        </authorList>
    </citation>
    <scope>NUCLEOTIDE SEQUENCE [LARGE SCALE GENOMIC DNA]</scope>
    <source>
        <strain evidence="2">DSM 14773 / CIP 107495 / K601</strain>
    </source>
</reference>
<sequence>MLDDDVIRQALEHRFVRYACLYQQHEGIGLLQSARASTPDLYIRINGRQGAYVHQWRLRDSKTAVVEHFAVETEFVGKGFGLAIARGLASALRDEFETETIVFSERAYSEAHERFFKRLGAVPSDSSQYPGKPDWAWSLATAAAD</sequence>
<dbReference type="EMBL" id="CP002657">
    <property type="protein sequence ID" value="AEB85048.1"/>
    <property type="molecule type" value="Genomic_DNA"/>
</dbReference>
<keyword evidence="2" id="KW-1185">Reference proteome</keyword>
<dbReference type="KEGG" id="adk:Alide2_2692"/>
<protein>
    <recommendedName>
        <fullName evidence="3">N-acetyltransferase domain-containing protein</fullName>
    </recommendedName>
</protein>
<dbReference type="SUPFAM" id="SSF55729">
    <property type="entry name" value="Acyl-CoA N-acyltransferases (Nat)"/>
    <property type="match status" value="1"/>
</dbReference>
<organism evidence="1 2">
    <name type="scientific">Alicycliphilus denitrificans (strain DSM 14773 / CIP 107495 / K601)</name>
    <dbReference type="NCBI Taxonomy" id="596154"/>
    <lineage>
        <taxon>Bacteria</taxon>
        <taxon>Pseudomonadati</taxon>
        <taxon>Pseudomonadota</taxon>
        <taxon>Betaproteobacteria</taxon>
        <taxon>Burkholderiales</taxon>
        <taxon>Comamonadaceae</taxon>
        <taxon>Alicycliphilus</taxon>
    </lineage>
</organism>
<dbReference type="RefSeq" id="WP_013722272.1">
    <property type="nucleotide sequence ID" value="NC_015422.1"/>
</dbReference>
<evidence type="ECO:0000313" key="2">
    <source>
        <dbReference type="Proteomes" id="UP000007938"/>
    </source>
</evidence>
<dbReference type="HOGENOM" id="CLU_1782783_0_0_4"/>
<dbReference type="Proteomes" id="UP000007938">
    <property type="component" value="Chromosome"/>
</dbReference>
<dbReference type="InterPro" id="IPR016181">
    <property type="entry name" value="Acyl_CoA_acyltransferase"/>
</dbReference>
<dbReference type="Gene3D" id="3.40.630.30">
    <property type="match status" value="1"/>
</dbReference>
<proteinExistence type="predicted"/>
<accession>F4GFN3</accession>